<evidence type="ECO:0000256" key="9">
    <source>
        <dbReference type="RuleBase" id="RU364016"/>
    </source>
</evidence>
<evidence type="ECO:0000256" key="5">
    <source>
        <dbReference type="ARBA" id="ARBA00022968"/>
    </source>
</evidence>
<comment type="similarity">
    <text evidence="2 9">Belongs to the chondroitin N-acetylgalactosaminyltransferase family.</text>
</comment>
<keyword evidence="7 9" id="KW-0333">Golgi apparatus</keyword>
<organism evidence="11 12">
    <name type="scientific">Porites lobata</name>
    <dbReference type="NCBI Taxonomy" id="104759"/>
    <lineage>
        <taxon>Eukaryota</taxon>
        <taxon>Metazoa</taxon>
        <taxon>Cnidaria</taxon>
        <taxon>Anthozoa</taxon>
        <taxon>Hexacorallia</taxon>
        <taxon>Scleractinia</taxon>
        <taxon>Fungiina</taxon>
        <taxon>Poritidae</taxon>
        <taxon>Porites</taxon>
    </lineage>
</organism>
<evidence type="ECO:0000256" key="3">
    <source>
        <dbReference type="ARBA" id="ARBA00022679"/>
    </source>
</evidence>
<dbReference type="Gene3D" id="3.90.550.10">
    <property type="entry name" value="Spore Coat Polysaccharide Biosynthesis Protein SpsA, Chain A"/>
    <property type="match status" value="1"/>
</dbReference>
<dbReference type="SUPFAM" id="SSF53448">
    <property type="entry name" value="Nucleotide-diphospho-sugar transferases"/>
    <property type="match status" value="1"/>
</dbReference>
<evidence type="ECO:0000256" key="6">
    <source>
        <dbReference type="ARBA" id="ARBA00022989"/>
    </source>
</evidence>
<keyword evidence="6" id="KW-1133">Transmembrane helix</keyword>
<evidence type="ECO:0000313" key="12">
    <source>
        <dbReference type="Proteomes" id="UP001159405"/>
    </source>
</evidence>
<evidence type="ECO:0000256" key="8">
    <source>
        <dbReference type="ARBA" id="ARBA00023136"/>
    </source>
</evidence>
<sequence>MAKTPRLLLVLLSPRRKRPVKLMVITITLFTLYQTFTVSTKGGIPLILKSLAFHRDQNSWGKSSFDVENSDRKLNLSGLNAHVWYDFCPTSIKAFCHHPFFPEQPNERLFAKQLSLTRGQGNYIQRIFGFLHPPKTGKYRFAIASDDMSELWLSPSEDPSEAILICKVDEWVQRGEFQRHSLQTSSIIELQQHRKYYVEVLHGQLGGDDFVVVAWSLPGMGTVFKPIALNYTSLFVDDINTPHNYHMEISSAACESRPHHQHKKNNSVNPLPVYLSHQTVANVLPYCNYTPSYLSKMKITADQPKNFYKFLSSHYFPVESFPPVEYENVANPAYANHELDVIEAQKAARLFMDSLHHHYPRQLSFSCISCRKFKILELLNVERKLDKQLGSRFLLEFLVKVSGQDKPAMISEFVFLPKDSENLCYPKGLQWNRQAKVALVISAKDQGRWLAHFLNNLQEMYSVTKDENVEVVLFNYESSDINLEKELAVRTLPPCTVVNAREEHYSRSKSLNKGVQEIQDPHTIIFALDLHLDLPISLFDDIRKHCFEGRSVYTPVIIRLGCGETPAMPQGSWEPFGFGLVGIYKGDWDRIGGLNEKRFGTKWGGEDWDLMERVVSDNMEYERVRHPKIFHYYHSRRGTWTGDKDISKKRPK</sequence>
<keyword evidence="12" id="KW-1185">Reference proteome</keyword>
<proteinExistence type="inferred from homology"/>
<dbReference type="InterPro" id="IPR008428">
    <property type="entry name" value="Chond_GalNAc"/>
</dbReference>
<dbReference type="InterPro" id="IPR011658">
    <property type="entry name" value="PA14_dom"/>
</dbReference>
<dbReference type="PANTHER" id="PTHR12369">
    <property type="entry name" value="CHONDROITIN SYNTHASE"/>
    <property type="match status" value="1"/>
</dbReference>
<dbReference type="Proteomes" id="UP001159405">
    <property type="component" value="Unassembled WGS sequence"/>
</dbReference>
<gene>
    <name evidence="11" type="ORF">PLOB_00032292</name>
</gene>
<evidence type="ECO:0000313" key="11">
    <source>
        <dbReference type="EMBL" id="CAH3126282.1"/>
    </source>
</evidence>
<comment type="subcellular location">
    <subcellularLocation>
        <location evidence="1 9">Golgi apparatus</location>
        <location evidence="1 9">Golgi stack membrane</location>
        <topology evidence="1 9">Single-pass type II membrane protein</topology>
    </subcellularLocation>
</comment>
<dbReference type="SMART" id="SM00758">
    <property type="entry name" value="PA14"/>
    <property type="match status" value="1"/>
</dbReference>
<feature type="domain" description="PA14" evidence="10">
    <location>
        <begin position="74"/>
        <end position="231"/>
    </location>
</feature>
<dbReference type="InterPro" id="IPR029044">
    <property type="entry name" value="Nucleotide-diphossugar_trans"/>
</dbReference>
<comment type="caution">
    <text evidence="11">The sequence shown here is derived from an EMBL/GenBank/DDBJ whole genome shotgun (WGS) entry which is preliminary data.</text>
</comment>
<comment type="catalytic activity">
    <reaction evidence="9">
        <text>an N-acetyl-beta-D-glucosaminyl derivative + UDP-N-acetyl-alpha-D-galactosamine = an N-acetyl-beta-D-galactosaminyl-(1-&gt;4)-N-acetyl-beta-D-glucosaminyl derivative + UDP + H(+)</text>
        <dbReference type="Rhea" id="RHEA:20493"/>
        <dbReference type="ChEBI" id="CHEBI:15378"/>
        <dbReference type="ChEBI" id="CHEBI:58223"/>
        <dbReference type="ChEBI" id="CHEBI:61631"/>
        <dbReference type="ChEBI" id="CHEBI:67138"/>
        <dbReference type="ChEBI" id="CHEBI:138027"/>
        <dbReference type="EC" id="2.4.1.244"/>
    </reaction>
</comment>
<dbReference type="SUPFAM" id="SSF56988">
    <property type="entry name" value="Anthrax protective antigen"/>
    <property type="match status" value="1"/>
</dbReference>
<comment type="function">
    <text evidence="9">Transfers N-acetylgalactosamine (GalNAc) from UDP-GalNAc to N-acetylglucosamine-beta-benzyl with a beta-1,4-linkage to form N,N'-diacetyllactosediamine, GalNAc-beta-1,4-GlcNAc structures in N-linked glycans and probably O-linked glycans.</text>
</comment>
<evidence type="ECO:0000256" key="1">
    <source>
        <dbReference type="ARBA" id="ARBA00004447"/>
    </source>
</evidence>
<dbReference type="InterPro" id="IPR051227">
    <property type="entry name" value="CS_glycosyltransferase"/>
</dbReference>
<dbReference type="Pfam" id="PF07691">
    <property type="entry name" value="PA14"/>
    <property type="match status" value="1"/>
</dbReference>
<dbReference type="PROSITE" id="PS51820">
    <property type="entry name" value="PA14"/>
    <property type="match status" value="1"/>
</dbReference>
<dbReference type="InterPro" id="IPR037524">
    <property type="entry name" value="PA14/GLEYA"/>
</dbReference>
<accession>A0ABN8NYJ1</accession>
<dbReference type="EMBL" id="CALNXK010000042">
    <property type="protein sequence ID" value="CAH3126282.1"/>
    <property type="molecule type" value="Genomic_DNA"/>
</dbReference>
<evidence type="ECO:0000256" key="4">
    <source>
        <dbReference type="ARBA" id="ARBA00022692"/>
    </source>
</evidence>
<dbReference type="EC" id="2.4.1.244" evidence="9"/>
<name>A0ABN8NYJ1_9CNID</name>
<reference evidence="11 12" key="1">
    <citation type="submission" date="2022-05" db="EMBL/GenBank/DDBJ databases">
        <authorList>
            <consortium name="Genoscope - CEA"/>
            <person name="William W."/>
        </authorList>
    </citation>
    <scope>NUCLEOTIDE SEQUENCE [LARGE SCALE GENOMIC DNA]</scope>
</reference>
<keyword evidence="8" id="KW-0472">Membrane</keyword>
<keyword evidence="4" id="KW-0812">Transmembrane</keyword>
<keyword evidence="3 9" id="KW-0808">Transferase</keyword>
<dbReference type="Pfam" id="PF05679">
    <property type="entry name" value="CHGN"/>
    <property type="match status" value="1"/>
</dbReference>
<dbReference type="PANTHER" id="PTHR12369:SF5">
    <property type="entry name" value="HEXOSYLTRANSFERASE"/>
    <property type="match status" value="1"/>
</dbReference>
<protein>
    <recommendedName>
        <fullName evidence="9">Beta-1,4-N-acetylgalactosaminyltransferase</fullName>
        <ecNumber evidence="9">2.4.1.244</ecNumber>
    </recommendedName>
</protein>
<keyword evidence="5 9" id="KW-0735">Signal-anchor</keyword>
<evidence type="ECO:0000259" key="10">
    <source>
        <dbReference type="PROSITE" id="PS51820"/>
    </source>
</evidence>
<evidence type="ECO:0000256" key="2">
    <source>
        <dbReference type="ARBA" id="ARBA00009239"/>
    </source>
</evidence>
<evidence type="ECO:0000256" key="7">
    <source>
        <dbReference type="ARBA" id="ARBA00023034"/>
    </source>
</evidence>